<organism evidence="12 13">
    <name type="scientific">Collichthys lucidus</name>
    <name type="common">Big head croaker</name>
    <name type="synonym">Sciaena lucida</name>
    <dbReference type="NCBI Taxonomy" id="240159"/>
    <lineage>
        <taxon>Eukaryota</taxon>
        <taxon>Metazoa</taxon>
        <taxon>Chordata</taxon>
        <taxon>Craniata</taxon>
        <taxon>Vertebrata</taxon>
        <taxon>Euteleostomi</taxon>
        <taxon>Actinopterygii</taxon>
        <taxon>Neopterygii</taxon>
        <taxon>Teleostei</taxon>
        <taxon>Neoteleostei</taxon>
        <taxon>Acanthomorphata</taxon>
        <taxon>Eupercaria</taxon>
        <taxon>Sciaenidae</taxon>
        <taxon>Collichthys</taxon>
    </lineage>
</organism>
<accession>A0A4U5UNB6</accession>
<evidence type="ECO:0000256" key="4">
    <source>
        <dbReference type="ARBA" id="ARBA00022989"/>
    </source>
</evidence>
<proteinExistence type="predicted"/>
<feature type="transmembrane region" description="Helical" evidence="10">
    <location>
        <begin position="260"/>
        <end position="284"/>
    </location>
</feature>
<dbReference type="Proteomes" id="UP000298787">
    <property type="component" value="Chromosome 9"/>
</dbReference>
<dbReference type="GO" id="GO:0004974">
    <property type="term" value="F:leukotriene receptor activity"/>
    <property type="evidence" value="ECO:0007669"/>
    <property type="project" value="UniProtKB-ARBA"/>
</dbReference>
<gene>
    <name evidence="12" type="ORF">D9C73_009871</name>
</gene>
<feature type="domain" description="G-protein coupled receptors family 1 profile" evidence="11">
    <location>
        <begin position="41"/>
        <end position="281"/>
    </location>
</feature>
<feature type="transmembrane region" description="Helical" evidence="10">
    <location>
        <begin position="138"/>
        <end position="156"/>
    </location>
</feature>
<dbReference type="STRING" id="240159.A0A4U5UNB6"/>
<dbReference type="GO" id="GO:0019722">
    <property type="term" value="P:calcium-mediated signaling"/>
    <property type="evidence" value="ECO:0007669"/>
    <property type="project" value="TreeGrafter"/>
</dbReference>
<evidence type="ECO:0000256" key="9">
    <source>
        <dbReference type="ARBA" id="ARBA00023224"/>
    </source>
</evidence>
<feature type="transmembrane region" description="Helical" evidence="10">
    <location>
        <begin position="25"/>
        <end position="48"/>
    </location>
</feature>
<keyword evidence="8" id="KW-0325">Glycoprotein</keyword>
<evidence type="ECO:0000256" key="2">
    <source>
        <dbReference type="ARBA" id="ARBA00022475"/>
    </source>
</evidence>
<evidence type="ECO:0000256" key="10">
    <source>
        <dbReference type="SAM" id="Phobius"/>
    </source>
</evidence>
<keyword evidence="5" id="KW-0297">G-protein coupled receptor</keyword>
<reference evidence="12 13" key="1">
    <citation type="submission" date="2019-01" db="EMBL/GenBank/DDBJ databases">
        <title>Genome Assembly of Collichthys lucidus.</title>
        <authorList>
            <person name="Cai M."/>
            <person name="Xiao S."/>
        </authorList>
    </citation>
    <scope>NUCLEOTIDE SEQUENCE [LARGE SCALE GENOMIC DNA]</scope>
    <source>
        <strain evidence="12">JT15FE1705JMU</strain>
        <tissue evidence="12">Muscle</tissue>
    </source>
</reference>
<feature type="transmembrane region" description="Helical" evidence="10">
    <location>
        <begin position="60"/>
        <end position="80"/>
    </location>
</feature>
<dbReference type="PROSITE" id="PS50262">
    <property type="entry name" value="G_PROTEIN_RECEP_F1_2"/>
    <property type="match status" value="1"/>
</dbReference>
<keyword evidence="7 12" id="KW-0675">Receptor</keyword>
<evidence type="ECO:0000256" key="7">
    <source>
        <dbReference type="ARBA" id="ARBA00023170"/>
    </source>
</evidence>
<evidence type="ECO:0000256" key="6">
    <source>
        <dbReference type="ARBA" id="ARBA00023136"/>
    </source>
</evidence>
<dbReference type="InterPro" id="IPR000276">
    <property type="entry name" value="GPCR_Rhodpsn"/>
</dbReference>
<dbReference type="Gene3D" id="1.20.1070.10">
    <property type="entry name" value="Rhodopsin 7-helix transmembrane proteins"/>
    <property type="match status" value="1"/>
</dbReference>
<evidence type="ECO:0000256" key="3">
    <source>
        <dbReference type="ARBA" id="ARBA00022692"/>
    </source>
</evidence>
<protein>
    <submittedName>
        <fullName evidence="12">Type-1 angiotensin II receptor A</fullName>
    </submittedName>
</protein>
<evidence type="ECO:0000259" key="11">
    <source>
        <dbReference type="PROSITE" id="PS50262"/>
    </source>
</evidence>
<dbReference type="GO" id="GO:0016493">
    <property type="term" value="F:C-C chemokine receptor activity"/>
    <property type="evidence" value="ECO:0007669"/>
    <property type="project" value="TreeGrafter"/>
</dbReference>
<keyword evidence="6 10" id="KW-0472">Membrane</keyword>
<keyword evidence="2" id="KW-1003">Cell membrane</keyword>
<evidence type="ECO:0000313" key="12">
    <source>
        <dbReference type="EMBL" id="TKS75968.1"/>
    </source>
</evidence>
<evidence type="ECO:0000256" key="1">
    <source>
        <dbReference type="ARBA" id="ARBA00004651"/>
    </source>
</evidence>
<dbReference type="GO" id="GO:0007204">
    <property type="term" value="P:positive regulation of cytosolic calcium ion concentration"/>
    <property type="evidence" value="ECO:0007669"/>
    <property type="project" value="TreeGrafter"/>
</dbReference>
<dbReference type="AlphaFoldDB" id="A0A4U5UNB6"/>
<dbReference type="PRINTS" id="PR00237">
    <property type="entry name" value="GPCRRHODOPSN"/>
</dbReference>
<dbReference type="EMBL" id="CM014086">
    <property type="protein sequence ID" value="TKS75968.1"/>
    <property type="molecule type" value="Genomic_DNA"/>
</dbReference>
<dbReference type="FunFam" id="1.20.1070.10:FF:000109">
    <property type="entry name" value="Leukotriene B4 receptor"/>
    <property type="match status" value="1"/>
</dbReference>
<evidence type="ECO:0000313" key="13">
    <source>
        <dbReference type="Proteomes" id="UP000298787"/>
    </source>
</evidence>
<feature type="transmembrane region" description="Helical" evidence="10">
    <location>
        <begin position="176"/>
        <end position="198"/>
    </location>
</feature>
<keyword evidence="3 10" id="KW-0812">Transmembrane</keyword>
<dbReference type="Pfam" id="PF00001">
    <property type="entry name" value="7tm_1"/>
    <property type="match status" value="1"/>
</dbReference>
<keyword evidence="13" id="KW-1185">Reference proteome</keyword>
<dbReference type="InterPro" id="IPR017452">
    <property type="entry name" value="GPCR_Rhodpsn_7TM"/>
</dbReference>
<evidence type="ECO:0000256" key="8">
    <source>
        <dbReference type="ARBA" id="ARBA00023180"/>
    </source>
</evidence>
<keyword evidence="9" id="KW-0807">Transducer</keyword>
<dbReference type="OrthoDB" id="5968937at2759"/>
<dbReference type="InterPro" id="IPR050119">
    <property type="entry name" value="CCR1-9-like"/>
</dbReference>
<sequence>MEELNSTSNISSPGQPHPVSWDSKLAIVVVLSLCFALGVPGNIAVIIIKPNWQHLSNLSQILMLNLAMSDLLCLSTLPLWSYTILYTWTFGLVACKLVSYLVHCSVYGSLLTVTALSVQRYIQVVDLQGCSYQTEKRWLLVLLWLVAMILSIPVLVTHQVLTDQHWARCQPHYSSLAQQVVVLVIESLMGFISFSVVASAYIQLHRKVHQAAFFNNPRMTWLVTSIIVTFLVLRMPYPIVNMLGVAAVTVKNEDLLKFYLHSWNITGALIFVNSCLNPLLYAFASRNKCTLCQKKHVVIAEARLS</sequence>
<dbReference type="SUPFAM" id="SSF81321">
    <property type="entry name" value="Family A G protein-coupled receptor-like"/>
    <property type="match status" value="1"/>
</dbReference>
<feature type="transmembrane region" description="Helical" evidence="10">
    <location>
        <begin position="100"/>
        <end position="118"/>
    </location>
</feature>
<name>A0A4U5UNB6_COLLU</name>
<dbReference type="GO" id="GO:0019957">
    <property type="term" value="F:C-C chemokine binding"/>
    <property type="evidence" value="ECO:0007669"/>
    <property type="project" value="TreeGrafter"/>
</dbReference>
<dbReference type="GO" id="GO:0060326">
    <property type="term" value="P:cell chemotaxis"/>
    <property type="evidence" value="ECO:0007669"/>
    <property type="project" value="TreeGrafter"/>
</dbReference>
<dbReference type="GO" id="GO:0009897">
    <property type="term" value="C:external side of plasma membrane"/>
    <property type="evidence" value="ECO:0007669"/>
    <property type="project" value="TreeGrafter"/>
</dbReference>
<feature type="transmembrane region" description="Helical" evidence="10">
    <location>
        <begin position="219"/>
        <end position="240"/>
    </location>
</feature>
<evidence type="ECO:0000256" key="5">
    <source>
        <dbReference type="ARBA" id="ARBA00023040"/>
    </source>
</evidence>
<keyword evidence="4 10" id="KW-1133">Transmembrane helix</keyword>
<dbReference type="GO" id="GO:0006955">
    <property type="term" value="P:immune response"/>
    <property type="evidence" value="ECO:0007669"/>
    <property type="project" value="TreeGrafter"/>
</dbReference>
<dbReference type="PANTHER" id="PTHR10489">
    <property type="entry name" value="CELL ADHESION MOLECULE"/>
    <property type="match status" value="1"/>
</dbReference>
<dbReference type="PANTHER" id="PTHR10489:SF946">
    <property type="entry name" value="LEUKOTRIENE B4 RECEPTOR 1-LIKE"/>
    <property type="match status" value="1"/>
</dbReference>
<comment type="subcellular location">
    <subcellularLocation>
        <location evidence="1">Cell membrane</location>
        <topology evidence="1">Multi-pass membrane protein</topology>
    </subcellularLocation>
</comment>